<feature type="signal peptide" evidence="2">
    <location>
        <begin position="1"/>
        <end position="27"/>
    </location>
</feature>
<dbReference type="Proteomes" id="UP000279275">
    <property type="component" value="Unassembled WGS sequence"/>
</dbReference>
<dbReference type="Pfam" id="PF03724">
    <property type="entry name" value="META"/>
    <property type="match status" value="1"/>
</dbReference>
<sequence length="188" mass="19135">MAAHLLRWFPLLPTALVAAACSIPTTAAPPPAVGRAVAGQLHASAADPGAPTDPLGNPFGPPGPPAPLLGTPWVVVTVLNARGGDHDPALAQVRPTLTITPGGAVFGNAGCNRLTGDARIDPVGPAEDHTARIVFRTATTSRWCGSAVLALEEEVLRALRGPVEAVTGPGTLTLRNLAEHTGLTLRAE</sequence>
<proteinExistence type="predicted"/>
<evidence type="ECO:0000259" key="3">
    <source>
        <dbReference type="Pfam" id="PF03724"/>
    </source>
</evidence>
<organism evidence="4 5">
    <name type="scientific">Nocardia stercoris</name>
    <dbReference type="NCBI Taxonomy" id="2483361"/>
    <lineage>
        <taxon>Bacteria</taxon>
        <taxon>Bacillati</taxon>
        <taxon>Actinomycetota</taxon>
        <taxon>Actinomycetes</taxon>
        <taxon>Mycobacteriales</taxon>
        <taxon>Nocardiaceae</taxon>
        <taxon>Nocardia</taxon>
    </lineage>
</organism>
<dbReference type="OrthoDB" id="507754at2"/>
<reference evidence="4 5" key="1">
    <citation type="submission" date="2018-10" db="EMBL/GenBank/DDBJ databases">
        <title>Isolation from cow dung.</title>
        <authorList>
            <person name="Ling L."/>
        </authorList>
    </citation>
    <scope>NUCLEOTIDE SEQUENCE [LARGE SCALE GENOMIC DNA]</scope>
    <source>
        <strain evidence="4 5">NEAU-LL90</strain>
    </source>
</reference>
<accession>A0A3M2KSJ0</accession>
<evidence type="ECO:0000256" key="1">
    <source>
        <dbReference type="SAM" id="MobiDB-lite"/>
    </source>
</evidence>
<dbReference type="Gene3D" id="2.40.128.270">
    <property type="match status" value="1"/>
</dbReference>
<dbReference type="EMBL" id="RFFH01000026">
    <property type="protein sequence ID" value="RMI28041.1"/>
    <property type="molecule type" value="Genomic_DNA"/>
</dbReference>
<evidence type="ECO:0000313" key="4">
    <source>
        <dbReference type="EMBL" id="RMI28041.1"/>
    </source>
</evidence>
<dbReference type="AlphaFoldDB" id="A0A3M2KSJ0"/>
<evidence type="ECO:0000313" key="5">
    <source>
        <dbReference type="Proteomes" id="UP000279275"/>
    </source>
</evidence>
<dbReference type="InterPro" id="IPR038670">
    <property type="entry name" value="HslJ-like_sf"/>
</dbReference>
<name>A0A3M2KSJ0_9NOCA</name>
<feature type="chain" id="PRO_5038578833" evidence="2">
    <location>
        <begin position="28"/>
        <end position="188"/>
    </location>
</feature>
<dbReference type="InterPro" id="IPR005184">
    <property type="entry name" value="DUF306_Meta_HslJ"/>
</dbReference>
<dbReference type="RefSeq" id="WP_122191865.1">
    <property type="nucleotide sequence ID" value="NZ_RFFH01000026.1"/>
</dbReference>
<evidence type="ECO:0000256" key="2">
    <source>
        <dbReference type="SAM" id="SignalP"/>
    </source>
</evidence>
<feature type="domain" description="DUF306" evidence="3">
    <location>
        <begin position="66"/>
        <end position="184"/>
    </location>
</feature>
<keyword evidence="2" id="KW-0732">Signal</keyword>
<feature type="region of interest" description="Disordered" evidence="1">
    <location>
        <begin position="39"/>
        <end position="61"/>
    </location>
</feature>
<keyword evidence="5" id="KW-1185">Reference proteome</keyword>
<gene>
    <name evidence="4" type="ORF">EBN03_31745</name>
</gene>
<protein>
    <submittedName>
        <fullName evidence="4">META domain-containing protein</fullName>
    </submittedName>
</protein>
<dbReference type="PROSITE" id="PS51257">
    <property type="entry name" value="PROKAR_LIPOPROTEIN"/>
    <property type="match status" value="1"/>
</dbReference>
<comment type="caution">
    <text evidence="4">The sequence shown here is derived from an EMBL/GenBank/DDBJ whole genome shotgun (WGS) entry which is preliminary data.</text>
</comment>